<dbReference type="AlphaFoldDB" id="A0A4P5P507"/>
<dbReference type="RefSeq" id="WP_146621394.1">
    <property type="nucleotide sequence ID" value="NZ_BJCC01000007.1"/>
</dbReference>
<name>A0A4P5P507_9ENTE</name>
<comment type="cofactor">
    <cofactor evidence="1">
        <name>FMN</name>
        <dbReference type="ChEBI" id="CHEBI:58210"/>
    </cofactor>
</comment>
<dbReference type="GO" id="GO:0010181">
    <property type="term" value="F:FMN binding"/>
    <property type="evidence" value="ECO:0007669"/>
    <property type="project" value="InterPro"/>
</dbReference>
<keyword evidence="6" id="KW-1185">Reference proteome</keyword>
<dbReference type="OrthoDB" id="9806228at2"/>
<evidence type="ECO:0000256" key="3">
    <source>
        <dbReference type="ARBA" id="ARBA00038054"/>
    </source>
</evidence>
<comment type="similarity">
    <text evidence="3">Belongs to the flavoredoxin family.</text>
</comment>
<dbReference type="PANTHER" id="PTHR43567:SF1">
    <property type="entry name" value="FLAVOREDOXIN"/>
    <property type="match status" value="1"/>
</dbReference>
<organism evidence="5 6">
    <name type="scientific">Enterococcus florum</name>
    <dbReference type="NCBI Taxonomy" id="2480627"/>
    <lineage>
        <taxon>Bacteria</taxon>
        <taxon>Bacillati</taxon>
        <taxon>Bacillota</taxon>
        <taxon>Bacilli</taxon>
        <taxon>Lactobacillales</taxon>
        <taxon>Enterococcaceae</taxon>
        <taxon>Enterococcus</taxon>
    </lineage>
</organism>
<feature type="domain" description="Flavin reductase like" evidence="4">
    <location>
        <begin position="12"/>
        <end position="143"/>
    </location>
</feature>
<protein>
    <recommendedName>
        <fullName evidence="4">Flavin reductase like domain-containing protein</fullName>
    </recommendedName>
</protein>
<dbReference type="InterPro" id="IPR012349">
    <property type="entry name" value="Split_barrel_FMN-bd"/>
</dbReference>
<evidence type="ECO:0000256" key="1">
    <source>
        <dbReference type="ARBA" id="ARBA00001917"/>
    </source>
</evidence>
<reference evidence="6" key="1">
    <citation type="submission" date="2019-02" db="EMBL/GenBank/DDBJ databases">
        <title>Draft genome sequence of Enterococcus sp. Gos25-1.</title>
        <authorList>
            <person name="Tanaka N."/>
            <person name="Shiwa Y."/>
            <person name="Fujita N."/>
        </authorList>
    </citation>
    <scope>NUCLEOTIDE SEQUENCE [LARGE SCALE GENOMIC DNA]</scope>
    <source>
        <strain evidence="6">Gos25-1</strain>
    </source>
</reference>
<evidence type="ECO:0000256" key="2">
    <source>
        <dbReference type="ARBA" id="ARBA00022630"/>
    </source>
</evidence>
<dbReference type="EMBL" id="BJCC01000007">
    <property type="protein sequence ID" value="GCF92907.1"/>
    <property type="molecule type" value="Genomic_DNA"/>
</dbReference>
<dbReference type="InterPro" id="IPR002563">
    <property type="entry name" value="Flavin_Rdtase-like_dom"/>
</dbReference>
<dbReference type="GO" id="GO:0016646">
    <property type="term" value="F:oxidoreductase activity, acting on the CH-NH group of donors, NAD or NADP as acceptor"/>
    <property type="evidence" value="ECO:0007669"/>
    <property type="project" value="UniProtKB-ARBA"/>
</dbReference>
<evidence type="ECO:0000313" key="6">
    <source>
        <dbReference type="Proteomes" id="UP000290567"/>
    </source>
</evidence>
<dbReference type="Gene3D" id="2.30.110.10">
    <property type="entry name" value="Electron Transport, Fmn-binding Protein, Chain A"/>
    <property type="match status" value="1"/>
</dbReference>
<dbReference type="Pfam" id="PF01613">
    <property type="entry name" value="Flavin_Reduct"/>
    <property type="match status" value="1"/>
</dbReference>
<dbReference type="InterPro" id="IPR052174">
    <property type="entry name" value="Flavoredoxin"/>
</dbReference>
<evidence type="ECO:0000313" key="5">
    <source>
        <dbReference type="EMBL" id="GCF92907.1"/>
    </source>
</evidence>
<dbReference type="PANTHER" id="PTHR43567">
    <property type="entry name" value="FLAVOREDOXIN-RELATED-RELATED"/>
    <property type="match status" value="1"/>
</dbReference>
<comment type="caution">
    <text evidence="5">The sequence shown here is derived from an EMBL/GenBank/DDBJ whole genome shotgun (WGS) entry which is preliminary data.</text>
</comment>
<accession>A0A4P5P507</accession>
<sequence length="194" mass="21899">MKKSIPLSNHFCPQTLFVYGTNKADGTANFGLFCWLSYYFDKEMGVMACIGGDKLTKDRIRATGIFSANLVTEELLPIADYFGNTNGYEAEKMDISVEVERGSVLDVPILTKSPWVYELEVDRSILLDDGEVFLCKIRNVLAEEYICDEGLSVEQRMQKLLPILSVRQSYFNWDGTSPGDWGEPMKELVGEAHE</sequence>
<keyword evidence="2" id="KW-0285">Flavoprotein</keyword>
<proteinExistence type="inferred from homology"/>
<dbReference type="Proteomes" id="UP000290567">
    <property type="component" value="Unassembled WGS sequence"/>
</dbReference>
<evidence type="ECO:0000259" key="4">
    <source>
        <dbReference type="Pfam" id="PF01613"/>
    </source>
</evidence>
<gene>
    <name evidence="5" type="ORF">NRIC_07980</name>
</gene>
<dbReference type="SUPFAM" id="SSF50475">
    <property type="entry name" value="FMN-binding split barrel"/>
    <property type="match status" value="1"/>
</dbReference>